<evidence type="ECO:0000313" key="5">
    <source>
        <dbReference type="Proteomes" id="UP000034228"/>
    </source>
</evidence>
<evidence type="ECO:0000313" key="4">
    <source>
        <dbReference type="EMBL" id="KKO45549.1"/>
    </source>
</evidence>
<dbReference type="OrthoDB" id="5758827at2"/>
<organism evidence="4 5">
    <name type="scientific">Arsukibacterium ikkense</name>
    <dbReference type="NCBI Taxonomy" id="336831"/>
    <lineage>
        <taxon>Bacteria</taxon>
        <taxon>Pseudomonadati</taxon>
        <taxon>Pseudomonadota</taxon>
        <taxon>Gammaproteobacteria</taxon>
        <taxon>Chromatiales</taxon>
        <taxon>Chromatiaceae</taxon>
        <taxon>Arsukibacterium</taxon>
    </lineage>
</organism>
<dbReference type="AlphaFoldDB" id="A0A0M2V571"/>
<protein>
    <submittedName>
        <fullName evidence="4">Esterase</fullName>
    </submittedName>
</protein>
<dbReference type="STRING" id="336831.WG68_09170"/>
<dbReference type="RefSeq" id="WP_046557394.1">
    <property type="nucleotide sequence ID" value="NZ_LAHO01000008.1"/>
</dbReference>
<dbReference type="Proteomes" id="UP000034228">
    <property type="component" value="Unassembled WGS sequence"/>
</dbReference>
<evidence type="ECO:0000256" key="2">
    <source>
        <dbReference type="ARBA" id="ARBA00023098"/>
    </source>
</evidence>
<reference evidence="4 5" key="1">
    <citation type="submission" date="2015-03" db="EMBL/GenBank/DDBJ databases">
        <title>Draft genome sequences of two protease-producing strains of Arsukibacterium isolated from two cold and alkaline environments.</title>
        <authorList>
            <person name="Lylloff J.E."/>
            <person name="Skov L.B."/>
            <person name="Jepsen M."/>
            <person name="Hallin P.F."/>
            <person name="Sorensen S.J."/>
            <person name="Stougaard P."/>
            <person name="Glaring M.A."/>
        </authorList>
    </citation>
    <scope>NUCLEOTIDE SEQUENCE [LARGE SCALE GENOMIC DNA]</scope>
    <source>
        <strain evidence="4 5">GCM72</strain>
    </source>
</reference>
<dbReference type="GO" id="GO:0016042">
    <property type="term" value="P:lipid catabolic process"/>
    <property type="evidence" value="ECO:0007669"/>
    <property type="project" value="UniProtKB-KW"/>
</dbReference>
<dbReference type="InterPro" id="IPR029058">
    <property type="entry name" value="AB_hydrolase_fold"/>
</dbReference>
<comment type="caution">
    <text evidence="4">The sequence shown here is derived from an EMBL/GenBank/DDBJ whole genome shotgun (WGS) entry which is preliminary data.</text>
</comment>
<dbReference type="Gene3D" id="3.40.50.1820">
    <property type="entry name" value="alpha/beta hydrolase"/>
    <property type="match status" value="1"/>
</dbReference>
<dbReference type="SUPFAM" id="SSF53474">
    <property type="entry name" value="alpha/beta-Hydrolases"/>
    <property type="match status" value="1"/>
</dbReference>
<keyword evidence="2" id="KW-0443">Lipid metabolism</keyword>
<dbReference type="InterPro" id="IPR000073">
    <property type="entry name" value="AB_hydrolase_1"/>
</dbReference>
<keyword evidence="1" id="KW-0442">Lipid degradation</keyword>
<dbReference type="PANTHER" id="PTHR11005">
    <property type="entry name" value="LYSOSOMAL ACID LIPASE-RELATED"/>
    <property type="match status" value="1"/>
</dbReference>
<gene>
    <name evidence="4" type="ORF">WG68_09170</name>
</gene>
<dbReference type="PATRIC" id="fig|336831.14.peg.136"/>
<dbReference type="Pfam" id="PF00561">
    <property type="entry name" value="Abhydrolase_1"/>
    <property type="match status" value="1"/>
</dbReference>
<keyword evidence="5" id="KW-1185">Reference proteome</keyword>
<feature type="domain" description="AB hydrolase-1" evidence="3">
    <location>
        <begin position="31"/>
        <end position="136"/>
    </location>
</feature>
<accession>A0A0M2V571</accession>
<dbReference type="EMBL" id="LAHO01000008">
    <property type="protein sequence ID" value="KKO45549.1"/>
    <property type="molecule type" value="Genomic_DNA"/>
</dbReference>
<name>A0A0M2V571_9GAMM</name>
<evidence type="ECO:0000259" key="3">
    <source>
        <dbReference type="Pfam" id="PF00561"/>
    </source>
</evidence>
<proteinExistence type="predicted"/>
<evidence type="ECO:0000256" key="1">
    <source>
        <dbReference type="ARBA" id="ARBA00022963"/>
    </source>
</evidence>
<sequence length="299" mass="33612">MKHQQSSMYVDLQQYQLHLRRLMPLQNALSPVLFLHGAIENGRIFYSHSGKGLACYLADQGFMGYCADFAGRGLSQPSLSKGFAQNQHQVITRDIPALIEFVYQQHQQPLTVVAHSWGGVLLAASLARYPELISKVRAKVYFGSKRVISVQSLERKIKIDWLWNRLAPWLGAKYGYVPAKKWGFGADNEPTAFLLDTISWINGAPFADLTDGFDYAAASQQTNWPPSWHFAAVNDKVLGHPADVQQFIKETCQHQANYTLLGRQYGHLQDYDHISMLTHPAAGDDHFAKLGHWLATVTS</sequence>